<dbReference type="RefSeq" id="WP_049666536.1">
    <property type="nucleotide sequence ID" value="NZ_JBIVOC010000008.1"/>
</dbReference>
<protein>
    <submittedName>
        <fullName evidence="4">Thiosulfate sulfurtransferase</fullName>
    </submittedName>
</protein>
<gene>
    <name evidence="4" type="ORF">ACZ11_12555</name>
</gene>
<reference evidence="5" key="1">
    <citation type="submission" date="2015-07" db="EMBL/GenBank/DDBJ databases">
        <authorList>
            <consortium name="Consortium for Microbial Forensics and Genomics (microFORGE)"/>
            <person name="Knight B.M."/>
            <person name="Roberts D.P."/>
            <person name="Lin D."/>
            <person name="Hari K."/>
            <person name="Fletcher J."/>
            <person name="Melcher U."/>
            <person name="Blagden T."/>
            <person name="Winegar R.A."/>
        </authorList>
    </citation>
    <scope>NUCLEOTIDE SEQUENCE [LARGE SCALE GENOMIC DNA]</scope>
    <source>
        <strain evidence="5">DSM 23493</strain>
    </source>
</reference>
<feature type="domain" description="Rhodanese" evidence="3">
    <location>
        <begin position="160"/>
        <end position="266"/>
    </location>
</feature>
<dbReference type="SUPFAM" id="SSF52821">
    <property type="entry name" value="Rhodanese/Cell cycle control phosphatase"/>
    <property type="match status" value="2"/>
</dbReference>
<dbReference type="Gene3D" id="3.40.250.10">
    <property type="entry name" value="Rhodanese-like domain"/>
    <property type="match status" value="2"/>
</dbReference>
<keyword evidence="1 4" id="KW-0808">Transferase</keyword>
<dbReference type="PATRIC" id="fig|582475.4.peg.2146"/>
<evidence type="ECO:0000313" key="5">
    <source>
        <dbReference type="Proteomes" id="UP000037326"/>
    </source>
</evidence>
<comment type="caution">
    <text evidence="4">The sequence shown here is derived from an EMBL/GenBank/DDBJ whole genome shotgun (WGS) entry which is preliminary data.</text>
</comment>
<dbReference type="CDD" id="cd01448">
    <property type="entry name" value="TST_Repeat_1"/>
    <property type="match status" value="1"/>
</dbReference>
<dbReference type="SMART" id="SM00450">
    <property type="entry name" value="RHOD"/>
    <property type="match status" value="2"/>
</dbReference>
<evidence type="ECO:0000256" key="2">
    <source>
        <dbReference type="ARBA" id="ARBA00022737"/>
    </source>
</evidence>
<dbReference type="GeneID" id="96599062"/>
<dbReference type="GO" id="GO:0004792">
    <property type="term" value="F:thiosulfate-cyanide sulfurtransferase activity"/>
    <property type="evidence" value="ECO:0007669"/>
    <property type="project" value="TreeGrafter"/>
</dbReference>
<feature type="domain" description="Rhodanese" evidence="3">
    <location>
        <begin position="12"/>
        <end position="126"/>
    </location>
</feature>
<organism evidence="4 5">
    <name type="scientific">Lysinibacillus xylanilyticus</name>
    <dbReference type="NCBI Taxonomy" id="582475"/>
    <lineage>
        <taxon>Bacteria</taxon>
        <taxon>Bacillati</taxon>
        <taxon>Bacillota</taxon>
        <taxon>Bacilli</taxon>
        <taxon>Bacillales</taxon>
        <taxon>Bacillaceae</taxon>
        <taxon>Lysinibacillus</taxon>
    </lineage>
</organism>
<name>A0A0K9FFI5_9BACI</name>
<dbReference type="InterPro" id="IPR036873">
    <property type="entry name" value="Rhodanese-like_dom_sf"/>
</dbReference>
<keyword evidence="2" id="KW-0677">Repeat</keyword>
<evidence type="ECO:0000313" key="4">
    <source>
        <dbReference type="EMBL" id="KMY32906.1"/>
    </source>
</evidence>
<dbReference type="Pfam" id="PF00581">
    <property type="entry name" value="Rhodanese"/>
    <property type="match status" value="2"/>
</dbReference>
<proteinExistence type="predicted"/>
<dbReference type="InterPro" id="IPR001763">
    <property type="entry name" value="Rhodanese-like_dom"/>
</dbReference>
<dbReference type="CDD" id="cd01449">
    <property type="entry name" value="TST_Repeat_2"/>
    <property type="match status" value="1"/>
</dbReference>
<sequence>MGKVFKSVEEIQLDGVRFVDARFDLQNKEAGNKIFEESHAPGAIYIDLEQDLSDMGSKNGRHPMPNKEKLSAVFQGLGLSYEDQIVVYDQGAAPFAPRAWWMLTYAGFPNVVIVNGGAPALEEKISFTKDIIKYPPKSIEFVWRDELYAPREAVKAIVDGEVEATLLDARAAARYRGEMEPLDLVAGHIPTAKNFDWEQLKSDGRLQANDALRSKVAQDEHVVVYCGSGVTASPLYAVLADEGYENIQLYVGSFSDWITQYDVEKGTNE</sequence>
<dbReference type="Proteomes" id="UP000037326">
    <property type="component" value="Unassembled WGS sequence"/>
</dbReference>
<dbReference type="PANTHER" id="PTHR11364:SF27">
    <property type="entry name" value="SULFURTRANSFERASE"/>
    <property type="match status" value="1"/>
</dbReference>
<dbReference type="AlphaFoldDB" id="A0A0K9FFI5"/>
<dbReference type="PROSITE" id="PS50206">
    <property type="entry name" value="RHODANESE_3"/>
    <property type="match status" value="2"/>
</dbReference>
<dbReference type="OrthoDB" id="9770030at2"/>
<dbReference type="EMBL" id="LFXJ01000005">
    <property type="protein sequence ID" value="KMY32906.1"/>
    <property type="molecule type" value="Genomic_DNA"/>
</dbReference>
<evidence type="ECO:0000259" key="3">
    <source>
        <dbReference type="PROSITE" id="PS50206"/>
    </source>
</evidence>
<dbReference type="PANTHER" id="PTHR11364">
    <property type="entry name" value="THIOSULFATE SULFERTANSFERASE"/>
    <property type="match status" value="1"/>
</dbReference>
<evidence type="ECO:0000256" key="1">
    <source>
        <dbReference type="ARBA" id="ARBA00022679"/>
    </source>
</evidence>
<dbReference type="InterPro" id="IPR045078">
    <property type="entry name" value="TST/MPST-like"/>
</dbReference>
<accession>A0A0K9FFI5</accession>